<dbReference type="InterPro" id="IPR035937">
    <property type="entry name" value="FPG_N"/>
</dbReference>
<feature type="domain" description="Formamidopyrimidine-DNA glycosylase catalytic" evidence="17">
    <location>
        <begin position="2"/>
        <end position="132"/>
    </location>
</feature>
<proteinExistence type="inferred from homology"/>
<dbReference type="Proteomes" id="UP000749040">
    <property type="component" value="Unassembled WGS sequence"/>
</dbReference>
<dbReference type="InterPro" id="IPR010663">
    <property type="entry name" value="Znf_FPG/IleRS"/>
</dbReference>
<dbReference type="PANTHER" id="PTHR22993">
    <property type="entry name" value="FORMAMIDOPYRIMIDINE-DNA GLYCOSYLASE"/>
    <property type="match status" value="1"/>
</dbReference>
<evidence type="ECO:0000256" key="3">
    <source>
        <dbReference type="ARBA" id="ARBA00009409"/>
    </source>
</evidence>
<dbReference type="SMART" id="SM00898">
    <property type="entry name" value="Fapy_DNA_glyco"/>
    <property type="match status" value="1"/>
</dbReference>
<comment type="cofactor">
    <cofactor evidence="2">
        <name>Zn(2+)</name>
        <dbReference type="ChEBI" id="CHEBI:29105"/>
    </cofactor>
</comment>
<evidence type="ECO:0000256" key="11">
    <source>
        <dbReference type="ARBA" id="ARBA00023239"/>
    </source>
</evidence>
<evidence type="ECO:0000256" key="15">
    <source>
        <dbReference type="SAM" id="MobiDB-lite"/>
    </source>
</evidence>
<keyword evidence="6 14" id="KW-0863">Zinc-finger</keyword>
<dbReference type="PROSITE" id="PS51066">
    <property type="entry name" value="ZF_FPG_2"/>
    <property type="match status" value="1"/>
</dbReference>
<keyword evidence="11" id="KW-0456">Lyase</keyword>
<dbReference type="Gene3D" id="1.10.8.50">
    <property type="match status" value="1"/>
</dbReference>
<evidence type="ECO:0000259" key="16">
    <source>
        <dbReference type="PROSITE" id="PS51066"/>
    </source>
</evidence>
<dbReference type="Pfam" id="PF06831">
    <property type="entry name" value="H2TH"/>
    <property type="match status" value="1"/>
</dbReference>
<dbReference type="InterPro" id="IPR010979">
    <property type="entry name" value="Ribosomal_uS13-like_H2TH"/>
</dbReference>
<keyword evidence="8" id="KW-0862">Zinc</keyword>
<dbReference type="PANTHER" id="PTHR22993:SF9">
    <property type="entry name" value="FORMAMIDOPYRIMIDINE-DNA GLYCOSYLASE"/>
    <property type="match status" value="1"/>
</dbReference>
<keyword evidence="7" id="KW-0378">Hydrolase</keyword>
<dbReference type="SUPFAM" id="SSF81624">
    <property type="entry name" value="N-terminal domain of MutM-like DNA repair proteins"/>
    <property type="match status" value="1"/>
</dbReference>
<dbReference type="Pfam" id="PF01149">
    <property type="entry name" value="Fapy_DNA_glyco"/>
    <property type="match status" value="1"/>
</dbReference>
<protein>
    <submittedName>
        <fullName evidence="18">Fpg/Nei family DNA glycosylase</fullName>
    </submittedName>
</protein>
<comment type="catalytic activity">
    <reaction evidence="1">
        <text>Hydrolysis of DNA containing ring-opened 7-methylguanine residues, releasing 2,6-diamino-4-hydroxy-5-(N-methyl)formamidopyrimidine.</text>
        <dbReference type="EC" id="3.2.2.23"/>
    </reaction>
</comment>
<dbReference type="InterPro" id="IPR012319">
    <property type="entry name" value="FPG_cat"/>
</dbReference>
<keyword evidence="4" id="KW-0479">Metal-binding</keyword>
<dbReference type="SUPFAM" id="SSF57716">
    <property type="entry name" value="Glucocorticoid receptor-like (DNA-binding domain)"/>
    <property type="match status" value="1"/>
</dbReference>
<keyword evidence="5" id="KW-0227">DNA damage</keyword>
<gene>
    <name evidence="18" type="ORF">ITX44_30135</name>
</gene>
<evidence type="ECO:0000313" key="18">
    <source>
        <dbReference type="EMBL" id="MBM9508739.1"/>
    </source>
</evidence>
<sequence>MPELPDVEGFRRTLDEAAGQRIARVAVADPGVLRDVPARRFVRELTGRRLGRPYRHGKWLVAPTGSPEDSEGPHGSGDSDDSSGGPTLLLHFGMTGGLVRADGDEPRHPHDRMVLVLADGSELRYRDQRKLQGLRLGGPETVGRALDGLGPDALDVAAGEFTRALAERRGRVKAVLLDQSAVAGLGNLLADEILWRSHVHPARPAREVAADAGARVHGRMRQVLRSSVRVGRVPDRESWLTGHRDEPDPHCPRCGTPLSSGRVAGRHTVWCPRCQPDSRSEGERG</sequence>
<dbReference type="Pfam" id="PF06827">
    <property type="entry name" value="zf-FPG_IleRS"/>
    <property type="match status" value="1"/>
</dbReference>
<keyword evidence="12" id="KW-0511">Multifunctional enzyme</keyword>
<keyword evidence="10" id="KW-0234">DNA repair</keyword>
<evidence type="ECO:0000256" key="5">
    <source>
        <dbReference type="ARBA" id="ARBA00022763"/>
    </source>
</evidence>
<keyword evidence="13" id="KW-0326">Glycosidase</keyword>
<evidence type="ECO:0000256" key="2">
    <source>
        <dbReference type="ARBA" id="ARBA00001947"/>
    </source>
</evidence>
<dbReference type="SUPFAM" id="SSF46946">
    <property type="entry name" value="S13-like H2TH domain"/>
    <property type="match status" value="1"/>
</dbReference>
<evidence type="ECO:0000256" key="12">
    <source>
        <dbReference type="ARBA" id="ARBA00023268"/>
    </source>
</evidence>
<comment type="similarity">
    <text evidence="3">Belongs to the FPG family.</text>
</comment>
<organism evidence="18 19">
    <name type="scientific">Actinacidiphila acididurans</name>
    <dbReference type="NCBI Taxonomy" id="2784346"/>
    <lineage>
        <taxon>Bacteria</taxon>
        <taxon>Bacillati</taxon>
        <taxon>Actinomycetota</taxon>
        <taxon>Actinomycetes</taxon>
        <taxon>Kitasatosporales</taxon>
        <taxon>Streptomycetaceae</taxon>
        <taxon>Actinacidiphila</taxon>
    </lineage>
</organism>
<name>A0ABS2TZG7_9ACTN</name>
<evidence type="ECO:0000256" key="1">
    <source>
        <dbReference type="ARBA" id="ARBA00001668"/>
    </source>
</evidence>
<feature type="domain" description="FPG-type" evidence="16">
    <location>
        <begin position="239"/>
        <end position="276"/>
    </location>
</feature>
<evidence type="ECO:0000256" key="14">
    <source>
        <dbReference type="PROSITE-ProRule" id="PRU00391"/>
    </source>
</evidence>
<dbReference type="SMART" id="SM01232">
    <property type="entry name" value="H2TH"/>
    <property type="match status" value="1"/>
</dbReference>
<keyword evidence="19" id="KW-1185">Reference proteome</keyword>
<accession>A0ABS2TZG7</accession>
<evidence type="ECO:0000313" key="19">
    <source>
        <dbReference type="Proteomes" id="UP000749040"/>
    </source>
</evidence>
<evidence type="ECO:0000256" key="8">
    <source>
        <dbReference type="ARBA" id="ARBA00022833"/>
    </source>
</evidence>
<keyword evidence="9" id="KW-0238">DNA-binding</keyword>
<evidence type="ECO:0000256" key="7">
    <source>
        <dbReference type="ARBA" id="ARBA00022801"/>
    </source>
</evidence>
<evidence type="ECO:0000259" key="17">
    <source>
        <dbReference type="PROSITE" id="PS51068"/>
    </source>
</evidence>
<evidence type="ECO:0000256" key="9">
    <source>
        <dbReference type="ARBA" id="ARBA00023125"/>
    </source>
</evidence>
<dbReference type="InterPro" id="IPR015886">
    <property type="entry name" value="H2TH_FPG"/>
</dbReference>
<feature type="region of interest" description="Disordered" evidence="15">
    <location>
        <begin position="56"/>
        <end position="87"/>
    </location>
</feature>
<dbReference type="EMBL" id="JADKYB010000020">
    <property type="protein sequence ID" value="MBM9508739.1"/>
    <property type="molecule type" value="Genomic_DNA"/>
</dbReference>
<dbReference type="CDD" id="cd08773">
    <property type="entry name" value="FpgNei_N"/>
    <property type="match status" value="1"/>
</dbReference>
<evidence type="ECO:0000256" key="10">
    <source>
        <dbReference type="ARBA" id="ARBA00023204"/>
    </source>
</evidence>
<dbReference type="Gene3D" id="3.20.190.10">
    <property type="entry name" value="MutM-like, N-terminal"/>
    <property type="match status" value="1"/>
</dbReference>
<dbReference type="RefSeq" id="WP_205361096.1">
    <property type="nucleotide sequence ID" value="NZ_JADKYB010000020.1"/>
</dbReference>
<dbReference type="InterPro" id="IPR000214">
    <property type="entry name" value="Znf_DNA_glyclase/AP_lyase"/>
</dbReference>
<reference evidence="18 19" key="1">
    <citation type="submission" date="2021-01" db="EMBL/GenBank/DDBJ databases">
        <title>Streptomyces acididurans sp. nov., isolated from a peat swamp forest soil.</title>
        <authorList>
            <person name="Chantavorakit T."/>
            <person name="Duangmal K."/>
        </authorList>
    </citation>
    <scope>NUCLEOTIDE SEQUENCE [LARGE SCALE GENOMIC DNA]</scope>
    <source>
        <strain evidence="18 19">KK5PA1</strain>
    </source>
</reference>
<evidence type="ECO:0000256" key="13">
    <source>
        <dbReference type="ARBA" id="ARBA00023295"/>
    </source>
</evidence>
<evidence type="ECO:0000256" key="6">
    <source>
        <dbReference type="ARBA" id="ARBA00022771"/>
    </source>
</evidence>
<evidence type="ECO:0000256" key="4">
    <source>
        <dbReference type="ARBA" id="ARBA00022723"/>
    </source>
</evidence>
<dbReference type="PROSITE" id="PS51068">
    <property type="entry name" value="FPG_CAT"/>
    <property type="match status" value="1"/>
</dbReference>
<comment type="caution">
    <text evidence="18">The sequence shown here is derived from an EMBL/GenBank/DDBJ whole genome shotgun (WGS) entry which is preliminary data.</text>
</comment>